<evidence type="ECO:0000313" key="2">
    <source>
        <dbReference type="EMBL" id="GJN89550.1"/>
    </source>
</evidence>
<dbReference type="EMBL" id="BQKY01000005">
    <property type="protein sequence ID" value="GJN89550.1"/>
    <property type="molecule type" value="Genomic_DNA"/>
</dbReference>
<sequence>MPRDKSKPASSSSPRSTRSGAPTTWLEFLAMERKRLAAENPNIKHKTLMRKAGAAWKKRKAELEAQQEER</sequence>
<accession>A0AAV5GJ91</accession>
<evidence type="ECO:0000313" key="3">
    <source>
        <dbReference type="Proteomes" id="UP001342314"/>
    </source>
</evidence>
<keyword evidence="3" id="KW-1185">Reference proteome</keyword>
<reference evidence="2 3" key="1">
    <citation type="submission" date="2021-12" db="EMBL/GenBank/DDBJ databases">
        <title>High titer production of polyol ester of fatty acids by Rhodotorula paludigena BS15 towards product separation-free biomass refinery.</title>
        <authorList>
            <person name="Mano J."/>
            <person name="Ono H."/>
            <person name="Tanaka T."/>
            <person name="Naito K."/>
            <person name="Sushida H."/>
            <person name="Ike M."/>
            <person name="Tokuyasu K."/>
            <person name="Kitaoka M."/>
        </authorList>
    </citation>
    <scope>NUCLEOTIDE SEQUENCE [LARGE SCALE GENOMIC DNA]</scope>
    <source>
        <strain evidence="2 3">BS15</strain>
    </source>
</reference>
<dbReference type="InterPro" id="IPR036910">
    <property type="entry name" value="HMG_box_dom_sf"/>
</dbReference>
<feature type="region of interest" description="Disordered" evidence="1">
    <location>
        <begin position="1"/>
        <end position="24"/>
    </location>
</feature>
<proteinExistence type="predicted"/>
<feature type="compositionally biased region" description="Low complexity" evidence="1">
    <location>
        <begin position="8"/>
        <end position="24"/>
    </location>
</feature>
<protein>
    <recommendedName>
        <fullName evidence="4">HMG box domain-containing protein</fullName>
    </recommendedName>
</protein>
<dbReference type="Gene3D" id="1.10.30.10">
    <property type="entry name" value="High mobility group box domain"/>
    <property type="match status" value="1"/>
</dbReference>
<name>A0AAV5GJ91_9BASI</name>
<evidence type="ECO:0008006" key="4">
    <source>
        <dbReference type="Google" id="ProtNLM"/>
    </source>
</evidence>
<dbReference type="SUPFAM" id="SSF47095">
    <property type="entry name" value="HMG-box"/>
    <property type="match status" value="1"/>
</dbReference>
<gene>
    <name evidence="2" type="ORF">Rhopal_002537-T1</name>
</gene>
<dbReference type="AlphaFoldDB" id="A0AAV5GJ91"/>
<comment type="caution">
    <text evidence="2">The sequence shown here is derived from an EMBL/GenBank/DDBJ whole genome shotgun (WGS) entry which is preliminary data.</text>
</comment>
<dbReference type="Proteomes" id="UP001342314">
    <property type="component" value="Unassembled WGS sequence"/>
</dbReference>
<evidence type="ECO:0000256" key="1">
    <source>
        <dbReference type="SAM" id="MobiDB-lite"/>
    </source>
</evidence>
<organism evidence="2 3">
    <name type="scientific">Rhodotorula paludigena</name>
    <dbReference type="NCBI Taxonomy" id="86838"/>
    <lineage>
        <taxon>Eukaryota</taxon>
        <taxon>Fungi</taxon>
        <taxon>Dikarya</taxon>
        <taxon>Basidiomycota</taxon>
        <taxon>Pucciniomycotina</taxon>
        <taxon>Microbotryomycetes</taxon>
        <taxon>Sporidiobolales</taxon>
        <taxon>Sporidiobolaceae</taxon>
        <taxon>Rhodotorula</taxon>
    </lineage>
</organism>